<evidence type="ECO:0000313" key="2">
    <source>
        <dbReference type="EMBL" id="EFA82903.1"/>
    </source>
</evidence>
<name>D3B6D3_HETP5</name>
<proteinExistence type="predicted"/>
<dbReference type="EMBL" id="ADBJ01000017">
    <property type="protein sequence ID" value="EFA82903.1"/>
    <property type="molecule type" value="Genomic_DNA"/>
</dbReference>
<keyword evidence="3" id="KW-1185">Reference proteome</keyword>
<feature type="region of interest" description="Disordered" evidence="1">
    <location>
        <begin position="83"/>
        <end position="110"/>
    </location>
</feature>
<gene>
    <name evidence="2" type="ORF">PPL_03681</name>
</gene>
<dbReference type="Proteomes" id="UP000001396">
    <property type="component" value="Unassembled WGS sequence"/>
</dbReference>
<dbReference type="AlphaFoldDB" id="D3B6D3"/>
<organism evidence="2 3">
    <name type="scientific">Heterostelium pallidum (strain ATCC 26659 / Pp 5 / PN500)</name>
    <name type="common">Cellular slime mold</name>
    <name type="synonym">Polysphondylium pallidum</name>
    <dbReference type="NCBI Taxonomy" id="670386"/>
    <lineage>
        <taxon>Eukaryota</taxon>
        <taxon>Amoebozoa</taxon>
        <taxon>Evosea</taxon>
        <taxon>Eumycetozoa</taxon>
        <taxon>Dictyostelia</taxon>
        <taxon>Acytosteliales</taxon>
        <taxon>Acytosteliaceae</taxon>
        <taxon>Heterostelium</taxon>
    </lineage>
</organism>
<sequence>MFDILRDGDEEHTKLVLSKRLEIESTIYTAIKSQPIGNSRIIQIELSMENRLVLKDHFRDSIQSYAEGIVLKYSVQYIVSNAKNTYDDDDDNNNNINDNSNHKSRKSSYSSILKIKANQETKDIYHNYTDMVTEQQDKLR</sequence>
<evidence type="ECO:0000313" key="3">
    <source>
        <dbReference type="Proteomes" id="UP000001396"/>
    </source>
</evidence>
<dbReference type="GeneID" id="31359168"/>
<comment type="caution">
    <text evidence="2">The sequence shown here is derived from an EMBL/GenBank/DDBJ whole genome shotgun (WGS) entry which is preliminary data.</text>
</comment>
<reference evidence="2 3" key="1">
    <citation type="journal article" date="2011" name="Genome Res.">
        <title>Phylogeny-wide analysis of social amoeba genomes highlights ancient origins for complex intercellular communication.</title>
        <authorList>
            <person name="Heidel A.J."/>
            <person name="Lawal H.M."/>
            <person name="Felder M."/>
            <person name="Schilde C."/>
            <person name="Helps N.R."/>
            <person name="Tunggal B."/>
            <person name="Rivero F."/>
            <person name="John U."/>
            <person name="Schleicher M."/>
            <person name="Eichinger L."/>
            <person name="Platzer M."/>
            <person name="Noegel A.A."/>
            <person name="Schaap P."/>
            <person name="Gloeckner G."/>
        </authorList>
    </citation>
    <scope>NUCLEOTIDE SEQUENCE [LARGE SCALE GENOMIC DNA]</scope>
    <source>
        <strain evidence="3">ATCC 26659 / Pp 5 / PN500</strain>
    </source>
</reference>
<evidence type="ECO:0000256" key="1">
    <source>
        <dbReference type="SAM" id="MobiDB-lite"/>
    </source>
</evidence>
<accession>D3B6D3</accession>
<dbReference type="InParanoid" id="D3B6D3"/>
<dbReference type="RefSeq" id="XP_020435020.1">
    <property type="nucleotide sequence ID" value="XM_020574606.1"/>
</dbReference>
<protein>
    <submittedName>
        <fullName evidence="2">Uncharacterized protein</fullName>
    </submittedName>
</protein>